<proteinExistence type="predicted"/>
<accession>A0A4Y2WZZ0</accession>
<sequence length="21" mass="2517">MQRMLEDPVKRSEMQQAVNPE</sequence>
<comment type="caution">
    <text evidence="2">The sequence shown here is derived from an EMBL/GenBank/DDBJ whole genome shotgun (WGS) entry which is preliminary data.</text>
</comment>
<reference evidence="2 3" key="1">
    <citation type="journal article" date="2019" name="Sci. Rep.">
        <title>Orb-weaving spider Araneus ventricosus genome elucidates the spidroin gene catalogue.</title>
        <authorList>
            <person name="Kono N."/>
            <person name="Nakamura H."/>
            <person name="Ohtoshi R."/>
            <person name="Moran D.A.P."/>
            <person name="Shinohara A."/>
            <person name="Yoshida Y."/>
            <person name="Fujiwara M."/>
            <person name="Mori M."/>
            <person name="Tomita M."/>
            <person name="Arakawa K."/>
        </authorList>
    </citation>
    <scope>NUCLEOTIDE SEQUENCE [LARGE SCALE GENOMIC DNA]</scope>
</reference>
<evidence type="ECO:0000256" key="1">
    <source>
        <dbReference type="SAM" id="MobiDB-lite"/>
    </source>
</evidence>
<feature type="compositionally biased region" description="Basic and acidic residues" evidence="1">
    <location>
        <begin position="1"/>
        <end position="13"/>
    </location>
</feature>
<feature type="region of interest" description="Disordered" evidence="1">
    <location>
        <begin position="1"/>
        <end position="21"/>
    </location>
</feature>
<name>A0A4Y2WZZ0_ARAVE</name>
<protein>
    <submittedName>
        <fullName evidence="2">Uncharacterized protein</fullName>
    </submittedName>
</protein>
<keyword evidence="3" id="KW-1185">Reference proteome</keyword>
<dbReference type="Proteomes" id="UP000499080">
    <property type="component" value="Unassembled WGS sequence"/>
</dbReference>
<evidence type="ECO:0000313" key="3">
    <source>
        <dbReference type="Proteomes" id="UP000499080"/>
    </source>
</evidence>
<dbReference type="AlphaFoldDB" id="A0A4Y2WZZ0"/>
<dbReference type="EMBL" id="BGPR01068524">
    <property type="protein sequence ID" value="GBO42448.1"/>
    <property type="molecule type" value="Genomic_DNA"/>
</dbReference>
<gene>
    <name evidence="2" type="ORF">AVEN_124338_1</name>
</gene>
<organism evidence="2 3">
    <name type="scientific">Araneus ventricosus</name>
    <name type="common">Orbweaver spider</name>
    <name type="synonym">Epeira ventricosa</name>
    <dbReference type="NCBI Taxonomy" id="182803"/>
    <lineage>
        <taxon>Eukaryota</taxon>
        <taxon>Metazoa</taxon>
        <taxon>Ecdysozoa</taxon>
        <taxon>Arthropoda</taxon>
        <taxon>Chelicerata</taxon>
        <taxon>Arachnida</taxon>
        <taxon>Araneae</taxon>
        <taxon>Araneomorphae</taxon>
        <taxon>Entelegynae</taxon>
        <taxon>Araneoidea</taxon>
        <taxon>Araneidae</taxon>
        <taxon>Araneus</taxon>
    </lineage>
</organism>
<evidence type="ECO:0000313" key="2">
    <source>
        <dbReference type="EMBL" id="GBO42448.1"/>
    </source>
</evidence>
<feature type="non-terminal residue" evidence="2">
    <location>
        <position position="21"/>
    </location>
</feature>